<organism evidence="3 4">
    <name type="scientific">Halorarum salinum</name>
    <dbReference type="NCBI Taxonomy" id="2743089"/>
    <lineage>
        <taxon>Archaea</taxon>
        <taxon>Methanobacteriati</taxon>
        <taxon>Methanobacteriota</taxon>
        <taxon>Stenosarchaea group</taxon>
        <taxon>Halobacteria</taxon>
        <taxon>Halobacteriales</taxon>
        <taxon>Haloferacaceae</taxon>
        <taxon>Halorarum</taxon>
    </lineage>
</organism>
<dbReference type="InterPro" id="IPR013096">
    <property type="entry name" value="Cupin_2"/>
</dbReference>
<dbReference type="AlphaFoldDB" id="A0A7D5Q7M4"/>
<dbReference type="PANTHER" id="PTHR35848:SF6">
    <property type="entry name" value="CUPIN TYPE-2 DOMAIN-CONTAINING PROTEIN"/>
    <property type="match status" value="1"/>
</dbReference>
<dbReference type="InterPro" id="IPR011051">
    <property type="entry name" value="RmlC_Cupin_sf"/>
</dbReference>
<dbReference type="Gene3D" id="2.60.120.10">
    <property type="entry name" value="Jelly Rolls"/>
    <property type="match status" value="1"/>
</dbReference>
<evidence type="ECO:0000313" key="3">
    <source>
        <dbReference type="EMBL" id="QLG60297.1"/>
    </source>
</evidence>
<proteinExistence type="predicted"/>
<dbReference type="InterPro" id="IPR051610">
    <property type="entry name" value="GPI/OXD"/>
</dbReference>
<name>A0A7D5Q7M4_9EURY</name>
<dbReference type="PANTHER" id="PTHR35848">
    <property type="entry name" value="OXALATE-BINDING PROTEIN"/>
    <property type="match status" value="1"/>
</dbReference>
<dbReference type="Proteomes" id="UP000509626">
    <property type="component" value="Chromosome"/>
</dbReference>
<dbReference type="GO" id="GO:0046872">
    <property type="term" value="F:metal ion binding"/>
    <property type="evidence" value="ECO:0007669"/>
    <property type="project" value="UniProtKB-KW"/>
</dbReference>
<keyword evidence="4" id="KW-1185">Reference proteome</keyword>
<feature type="domain" description="Cupin type-2" evidence="2">
    <location>
        <begin position="43"/>
        <end position="120"/>
    </location>
</feature>
<gene>
    <name evidence="3" type="ORF">HUG12_00370</name>
</gene>
<accession>A0A7D5Q7M4</accession>
<reference evidence="3 4" key="1">
    <citation type="submission" date="2020-06" db="EMBL/GenBank/DDBJ databases">
        <title>NJ-3-1, isolated from saline soil.</title>
        <authorList>
            <person name="Cui H.L."/>
            <person name="Shi X."/>
        </authorList>
    </citation>
    <scope>NUCLEOTIDE SEQUENCE [LARGE SCALE GENOMIC DNA]</scope>
    <source>
        <strain evidence="3 4">NJ-3-1</strain>
    </source>
</reference>
<dbReference type="InterPro" id="IPR014710">
    <property type="entry name" value="RmlC-like_jellyroll"/>
</dbReference>
<dbReference type="OrthoDB" id="49661at2157"/>
<sequence length="144" mass="16629">MGEPFVIEPEERKPLDTPYHDNMTARELVNPEFGSDNIVFRITEIEPGKRAVDDWHAHDTSEQLFYILSGEGTLRMSETGREEDEEIYDLVPDVFAFIPPGTYHNAWSTGDTPLRMIVIWTPPYESFEDWNVDSDNESDESESQ</sequence>
<keyword evidence="1" id="KW-0479">Metal-binding</keyword>
<evidence type="ECO:0000256" key="1">
    <source>
        <dbReference type="ARBA" id="ARBA00022723"/>
    </source>
</evidence>
<dbReference type="EMBL" id="CP058579">
    <property type="protein sequence ID" value="QLG60297.1"/>
    <property type="molecule type" value="Genomic_DNA"/>
</dbReference>
<dbReference type="KEGG" id="halu:HUG12_00370"/>
<evidence type="ECO:0000313" key="4">
    <source>
        <dbReference type="Proteomes" id="UP000509626"/>
    </source>
</evidence>
<dbReference type="SUPFAM" id="SSF51182">
    <property type="entry name" value="RmlC-like cupins"/>
    <property type="match status" value="1"/>
</dbReference>
<dbReference type="GeneID" id="56035867"/>
<evidence type="ECO:0000259" key="2">
    <source>
        <dbReference type="Pfam" id="PF07883"/>
    </source>
</evidence>
<protein>
    <submittedName>
        <fullName evidence="3">Cupin domain-containing protein</fullName>
    </submittedName>
</protein>
<dbReference type="Pfam" id="PF07883">
    <property type="entry name" value="Cupin_2"/>
    <property type="match status" value="1"/>
</dbReference>
<dbReference type="RefSeq" id="WP_179266883.1">
    <property type="nucleotide sequence ID" value="NZ_CP058579.1"/>
</dbReference>